<keyword evidence="4 6" id="KW-1133">Transmembrane helix</keyword>
<dbReference type="EMBL" id="CP071060">
    <property type="protein sequence ID" value="QSI75916.1"/>
    <property type="molecule type" value="Genomic_DNA"/>
</dbReference>
<name>A0ABX7M4R0_9RHOO</name>
<dbReference type="RefSeq" id="WP_206253750.1">
    <property type="nucleotide sequence ID" value="NZ_CP071060.1"/>
</dbReference>
<comment type="subcellular location">
    <subcellularLocation>
        <location evidence="1">Cell membrane</location>
        <topology evidence="1">Multi-pass membrane protein</topology>
    </subcellularLocation>
</comment>
<feature type="transmembrane region" description="Helical" evidence="6">
    <location>
        <begin position="188"/>
        <end position="210"/>
    </location>
</feature>
<evidence type="ECO:0000259" key="7">
    <source>
        <dbReference type="Pfam" id="PF12698"/>
    </source>
</evidence>
<feature type="domain" description="ABC-2 type transporter transmembrane" evidence="7">
    <location>
        <begin position="26"/>
        <end position="370"/>
    </location>
</feature>
<evidence type="ECO:0000256" key="2">
    <source>
        <dbReference type="ARBA" id="ARBA00022475"/>
    </source>
</evidence>
<dbReference type="PANTHER" id="PTHR30294">
    <property type="entry name" value="MEMBRANE COMPONENT OF ABC TRANSPORTER YHHJ-RELATED"/>
    <property type="match status" value="1"/>
</dbReference>
<evidence type="ECO:0000256" key="6">
    <source>
        <dbReference type="SAM" id="Phobius"/>
    </source>
</evidence>
<dbReference type="InterPro" id="IPR013525">
    <property type="entry name" value="ABC2_TM"/>
</dbReference>
<accession>A0ABX7M4R0</accession>
<evidence type="ECO:0000313" key="8">
    <source>
        <dbReference type="EMBL" id="QSI75916.1"/>
    </source>
</evidence>
<sequence length="391" mass="42075">MATSAFRRSLRRELSHLAHDRWDQALLLWLPLLTCLMIAAIFSAGQIRELPVGLIDADHTPLSRQLARLIDAAPGVRIAANPADHTAAMQAMRSRSLYGVIEIPQGFERQIKRGEQGDVLCFYDAQFATAAGILAKDVQAATMTFAAGIRMVAREKRGESAIAVRDSVQAINLRLTSLYNESIDYQTFLGGALVPAILQILIMVVGASAVGREIRDRSVPEWLPAADAHHASALLGKLLPAFIAFSAWGVIFLLAWGLLRAEVAAASRALLLSCMLVMVAAYLLLGALVAAATANLRSALSVVGFYTAPAFAYVGQAFPLMAMPAAAKAWAAILPLTWWIQLQNQHWLMDVPIAASAKPVSALLLMLAIGALGSVLALRRVASQPERWGAR</sequence>
<dbReference type="PANTHER" id="PTHR30294:SF47">
    <property type="entry name" value="INNER MEMBRANE TRANSPORT PERMEASE YHHJ"/>
    <property type="match status" value="1"/>
</dbReference>
<feature type="transmembrane region" description="Helical" evidence="6">
    <location>
        <begin position="26"/>
        <end position="45"/>
    </location>
</feature>
<feature type="transmembrane region" description="Helical" evidence="6">
    <location>
        <begin position="298"/>
        <end position="315"/>
    </location>
</feature>
<proteinExistence type="predicted"/>
<feature type="transmembrane region" description="Helical" evidence="6">
    <location>
        <begin position="270"/>
        <end position="292"/>
    </location>
</feature>
<feature type="transmembrane region" description="Helical" evidence="6">
    <location>
        <begin position="238"/>
        <end position="258"/>
    </location>
</feature>
<evidence type="ECO:0000256" key="1">
    <source>
        <dbReference type="ARBA" id="ARBA00004651"/>
    </source>
</evidence>
<dbReference type="InterPro" id="IPR051449">
    <property type="entry name" value="ABC-2_transporter_component"/>
</dbReference>
<dbReference type="Pfam" id="PF12698">
    <property type="entry name" value="ABC2_membrane_3"/>
    <property type="match status" value="1"/>
</dbReference>
<organism evidence="8 9">
    <name type="scientific">Niveibacterium microcysteis</name>
    <dbReference type="NCBI Taxonomy" id="2811415"/>
    <lineage>
        <taxon>Bacteria</taxon>
        <taxon>Pseudomonadati</taxon>
        <taxon>Pseudomonadota</taxon>
        <taxon>Betaproteobacteria</taxon>
        <taxon>Rhodocyclales</taxon>
        <taxon>Rhodocyclaceae</taxon>
        <taxon>Niveibacterium</taxon>
    </lineage>
</organism>
<protein>
    <submittedName>
        <fullName evidence="8">ABC transporter permease</fullName>
    </submittedName>
</protein>
<keyword evidence="2" id="KW-1003">Cell membrane</keyword>
<evidence type="ECO:0000313" key="9">
    <source>
        <dbReference type="Proteomes" id="UP000663570"/>
    </source>
</evidence>
<dbReference type="Proteomes" id="UP000663570">
    <property type="component" value="Chromosome"/>
</dbReference>
<reference evidence="8 9" key="1">
    <citation type="submission" date="2021-02" db="EMBL/GenBank/DDBJ databases">
        <title>Niveibacterium changnyeongensis HC41.</title>
        <authorList>
            <person name="Kang M."/>
        </authorList>
    </citation>
    <scope>NUCLEOTIDE SEQUENCE [LARGE SCALE GENOMIC DNA]</scope>
    <source>
        <strain evidence="8 9">HC41</strain>
    </source>
</reference>
<evidence type="ECO:0000256" key="3">
    <source>
        <dbReference type="ARBA" id="ARBA00022692"/>
    </source>
</evidence>
<keyword evidence="9" id="KW-1185">Reference proteome</keyword>
<keyword evidence="5 6" id="KW-0472">Membrane</keyword>
<keyword evidence="3 6" id="KW-0812">Transmembrane</keyword>
<gene>
    <name evidence="8" type="ORF">JY500_15720</name>
</gene>
<dbReference type="Gene3D" id="3.40.1710.10">
    <property type="entry name" value="abc type-2 transporter like domain"/>
    <property type="match status" value="1"/>
</dbReference>
<evidence type="ECO:0000256" key="5">
    <source>
        <dbReference type="ARBA" id="ARBA00023136"/>
    </source>
</evidence>
<feature type="transmembrane region" description="Helical" evidence="6">
    <location>
        <begin position="360"/>
        <end position="378"/>
    </location>
</feature>
<evidence type="ECO:0000256" key="4">
    <source>
        <dbReference type="ARBA" id="ARBA00022989"/>
    </source>
</evidence>